<evidence type="ECO:0000256" key="2">
    <source>
        <dbReference type="ARBA" id="ARBA00022475"/>
    </source>
</evidence>
<dbReference type="RefSeq" id="WP_305171160.1">
    <property type="nucleotide sequence ID" value="NZ_JAUUUU010000007.1"/>
</dbReference>
<evidence type="ECO:0000256" key="1">
    <source>
        <dbReference type="ARBA" id="ARBA00004236"/>
    </source>
</evidence>
<dbReference type="Pfam" id="PF04205">
    <property type="entry name" value="FMN_bind"/>
    <property type="match status" value="1"/>
</dbReference>
<name>A0AAW8B7H2_9GAMM</name>
<keyword evidence="4" id="KW-0812">Transmembrane</keyword>
<dbReference type="GO" id="GO:0045893">
    <property type="term" value="P:positive regulation of DNA-templated transcription"/>
    <property type="evidence" value="ECO:0007669"/>
    <property type="project" value="InterPro"/>
</dbReference>
<keyword evidence="4" id="KW-1133">Transmembrane helix</keyword>
<keyword evidence="2" id="KW-1003">Cell membrane</keyword>
<evidence type="ECO:0000256" key="4">
    <source>
        <dbReference type="SAM" id="Phobius"/>
    </source>
</evidence>
<keyword evidence="5" id="KW-0732">Signal</keyword>
<keyword evidence="8" id="KW-1185">Reference proteome</keyword>
<dbReference type="InterPro" id="IPR011399">
    <property type="entry name" value="NosR"/>
</dbReference>
<evidence type="ECO:0000259" key="6">
    <source>
        <dbReference type="SMART" id="SM00900"/>
    </source>
</evidence>
<evidence type="ECO:0000313" key="7">
    <source>
        <dbReference type="EMBL" id="MDP1521498.1"/>
    </source>
</evidence>
<comment type="caution">
    <text evidence="7">The sequence shown here is derived from an EMBL/GenBank/DDBJ whole genome shotgun (WGS) entry which is preliminary data.</text>
</comment>
<dbReference type="InterPro" id="IPR052378">
    <property type="entry name" value="NosR_regulator"/>
</dbReference>
<evidence type="ECO:0000313" key="8">
    <source>
        <dbReference type="Proteomes" id="UP001178354"/>
    </source>
</evidence>
<feature type="transmembrane region" description="Helical" evidence="4">
    <location>
        <begin position="458"/>
        <end position="481"/>
    </location>
</feature>
<dbReference type="EMBL" id="JAUUUU010000007">
    <property type="protein sequence ID" value="MDP1521498.1"/>
    <property type="molecule type" value="Genomic_DNA"/>
</dbReference>
<reference evidence="7" key="2">
    <citation type="submission" date="2023-08" db="EMBL/GenBank/DDBJ databases">
        <authorList>
            <person name="Luo J."/>
        </authorList>
    </citation>
    <scope>NUCLEOTIDE SEQUENCE</scope>
    <source>
        <strain evidence="7">DSM 25064</strain>
    </source>
</reference>
<dbReference type="GO" id="GO:0010181">
    <property type="term" value="F:FMN binding"/>
    <property type="evidence" value="ECO:0007669"/>
    <property type="project" value="InterPro"/>
</dbReference>
<feature type="transmembrane region" description="Helical" evidence="4">
    <location>
        <begin position="597"/>
        <end position="614"/>
    </location>
</feature>
<organism evidence="7 8">
    <name type="scientific">Porticoccus litoralis</name>
    <dbReference type="NCBI Taxonomy" id="434086"/>
    <lineage>
        <taxon>Bacteria</taxon>
        <taxon>Pseudomonadati</taxon>
        <taxon>Pseudomonadota</taxon>
        <taxon>Gammaproteobacteria</taxon>
        <taxon>Cellvibrionales</taxon>
        <taxon>Porticoccaceae</taxon>
        <taxon>Porticoccus</taxon>
    </lineage>
</organism>
<dbReference type="InterPro" id="IPR017896">
    <property type="entry name" value="4Fe4S_Fe-S-bd"/>
</dbReference>
<feature type="transmembrane region" description="Helical" evidence="4">
    <location>
        <begin position="560"/>
        <end position="577"/>
    </location>
</feature>
<dbReference type="PANTHER" id="PTHR30224">
    <property type="entry name" value="ELECTRON TRANSPORT PROTEIN"/>
    <property type="match status" value="1"/>
</dbReference>
<proteinExistence type="predicted"/>
<dbReference type="SMART" id="SM00900">
    <property type="entry name" value="FMN_bind"/>
    <property type="match status" value="1"/>
</dbReference>
<feature type="transmembrane region" description="Helical" evidence="4">
    <location>
        <begin position="493"/>
        <end position="514"/>
    </location>
</feature>
<dbReference type="InterPro" id="IPR007329">
    <property type="entry name" value="FMN-bd"/>
</dbReference>
<protein>
    <submittedName>
        <fullName evidence="7">4Fe-4S binding protein</fullName>
    </submittedName>
</protein>
<sequence length="717" mass="81078">MNIKINFFTGLAWCLLLFAASTSLVSATENSTNQPIQTLIPTLFDNADRAGEKLTDVAAWPVYGNDQLVGYAFQSIDLVDLRGFAGKPINLLIGIDTAGTLKGVRVLEHHEPMFNHDLVGAMQRFVNQYKGLDIKTKVIIDNSIKTRPNETAREVINGTAHFDGISKATISLAVVNKTVLSSALHVARLKIAAYQQQRVVAKEDAYTPLSWQELLDQGLIRKWTITRHKVERATGLPLKHYEDPNLDVSDPAADLNFHYGYLNSPLIGKNLLGEASFNSLKKALKPGEQAIVVFADGFYDYLGVDFVPNSQAKKLYIEQQGLRMPLFDIDFFDRTVIEQAQLNTGMSNVHIFKIPASFELLPNKPMQLTLNLDLRLPNGRFLEARFQDSYTLPEDLFELLPEEPVEKDEAIWKGIWKNRIVDISILSLSLLLLTIVFIKQQAISKQTQAFHRFRWAFLFFTLFFIGFYAQGQLSVINIYTLLLETWRGFNLEFFLLDPIIFILWIFTVVSLVLWGRGLFCGWLCPFGALQEMAAWLGTKLKLKQIRIAPQLNTQLIKLKYLILIVLIASAFYSSALSEQLSEVEPFKTSMTFYFVRSWPFVAYALLLLLAGMFIHKFYCRYVCPLGAGLAIVGKLRIFEWLNRRKECGSPCQVCRHRCGINAIDRTGKIDYDECIQCLECIVIINDDKQCAPAMVANKKTPVQPVKFVEPIPAGASS</sequence>
<feature type="domain" description="FMN-binding" evidence="6">
    <location>
        <begin position="83"/>
        <end position="186"/>
    </location>
</feature>
<evidence type="ECO:0000256" key="5">
    <source>
        <dbReference type="SAM" id="SignalP"/>
    </source>
</evidence>
<evidence type="ECO:0000256" key="3">
    <source>
        <dbReference type="ARBA" id="ARBA00023136"/>
    </source>
</evidence>
<dbReference type="PIRSF" id="PIRSF036354">
    <property type="entry name" value="NosR"/>
    <property type="match status" value="1"/>
</dbReference>
<feature type="chain" id="PRO_5043947768" evidence="5">
    <location>
        <begin position="28"/>
        <end position="717"/>
    </location>
</feature>
<dbReference type="Pfam" id="PF12801">
    <property type="entry name" value="Fer4_5"/>
    <property type="match status" value="2"/>
</dbReference>
<dbReference type="SUPFAM" id="SSF54862">
    <property type="entry name" value="4Fe-4S ferredoxins"/>
    <property type="match status" value="1"/>
</dbReference>
<dbReference type="AlphaFoldDB" id="A0AAW8B7H2"/>
<comment type="subcellular location">
    <subcellularLocation>
        <location evidence="1">Cell membrane</location>
    </subcellularLocation>
</comment>
<dbReference type="GO" id="GO:0003677">
    <property type="term" value="F:DNA binding"/>
    <property type="evidence" value="ECO:0007669"/>
    <property type="project" value="InterPro"/>
</dbReference>
<gene>
    <name evidence="7" type="ORF">Q8A57_11005</name>
</gene>
<dbReference type="Proteomes" id="UP001178354">
    <property type="component" value="Unassembled WGS sequence"/>
</dbReference>
<feature type="transmembrane region" description="Helical" evidence="4">
    <location>
        <begin position="420"/>
        <end position="438"/>
    </location>
</feature>
<accession>A0AAW8B7H2</accession>
<dbReference type="GO" id="GO:0005886">
    <property type="term" value="C:plasma membrane"/>
    <property type="evidence" value="ECO:0007669"/>
    <property type="project" value="UniProtKB-SubCell"/>
</dbReference>
<feature type="signal peptide" evidence="5">
    <location>
        <begin position="1"/>
        <end position="27"/>
    </location>
</feature>
<reference evidence="7" key="1">
    <citation type="journal article" date="2010" name="Int. J. Syst. Evol. Microbiol.">
        <title>Porticoccus litoralis gen. nov., sp. nov., a gammaproteobacterium isolated from the Yellow Sea.</title>
        <authorList>
            <person name="Oh H.M."/>
            <person name="Kim H."/>
            <person name="Kim K.M."/>
            <person name="Min G.S."/>
            <person name="Cho J.C."/>
        </authorList>
    </citation>
    <scope>NUCLEOTIDE SEQUENCE</scope>
    <source>
        <strain evidence="7">DSM 25064</strain>
    </source>
</reference>
<dbReference type="PANTHER" id="PTHR30224:SF4">
    <property type="entry name" value="ELECTRON TRANSPORT PROTEIN YCCM-RELATED"/>
    <property type="match status" value="1"/>
</dbReference>
<keyword evidence="3 4" id="KW-0472">Membrane</keyword>